<dbReference type="Gene3D" id="3.40.50.2000">
    <property type="entry name" value="Glycogen Phosphorylase B"/>
    <property type="match status" value="2"/>
</dbReference>
<keyword evidence="1" id="KW-0808">Transferase</keyword>
<comment type="caution">
    <text evidence="1">The sequence shown here is derived from an EMBL/GenBank/DDBJ whole genome shotgun (WGS) entry which is preliminary data.</text>
</comment>
<protein>
    <submittedName>
        <fullName evidence="1">TIGR03087 family PEP-CTERM/XrtA system glycosyltransferase</fullName>
    </submittedName>
</protein>
<dbReference type="AlphaFoldDB" id="A0A839HEX1"/>
<dbReference type="PANTHER" id="PTHR12526">
    <property type="entry name" value="GLYCOSYLTRANSFERASE"/>
    <property type="match status" value="1"/>
</dbReference>
<dbReference type="SUPFAM" id="SSF53756">
    <property type="entry name" value="UDP-Glycosyltransferase/glycogen phosphorylase"/>
    <property type="match status" value="1"/>
</dbReference>
<dbReference type="GO" id="GO:0016757">
    <property type="term" value="F:glycosyltransferase activity"/>
    <property type="evidence" value="ECO:0007669"/>
    <property type="project" value="TreeGrafter"/>
</dbReference>
<name>A0A839HEX1_9GAMM</name>
<keyword evidence="2" id="KW-1185">Reference proteome</keyword>
<sequence length="397" mass="45502">MESLLFLTHRIPYPPNKGDKIRSFHLLEYLSQHYQIHLATFIDLADDWQYCDKVHHYCTTTWFGKLTPSLAKLQSLVGFINGQPLSLPYYYRPALARWIKQTCKTYTIQRVLVYSSVMAQYVMKHPHCVVDFVDVDSDKWRQYSATQSWPMRSIYHREAIRLAQFEQQVATQCAASIFVSEPEAALFRQQLNDSETAKRVYTLCNGVDTAFFAPDTKRMSPFIGQAARIVFTGAMDYWANIEGVTWFAHHIFPAVRETHPDAEFIIVGMNPTPEVYRLAEHSGIHVTGAVSDIRPYLQYAKLVVVPLRIARGIQNKVLEAMAMARPVVTTPQALEGIPAKVNREVYCAGDASTFIRAVRHLLTNENNNITVQARQFVEREFNWKHSLPTILSLLESN</sequence>
<dbReference type="InterPro" id="IPR017521">
    <property type="entry name" value="Sugar_tfrase_PEP-CTERM_Stp1"/>
</dbReference>
<dbReference type="Pfam" id="PF13692">
    <property type="entry name" value="Glyco_trans_1_4"/>
    <property type="match status" value="1"/>
</dbReference>
<accession>A0A839HEX1</accession>
<evidence type="ECO:0000313" key="1">
    <source>
        <dbReference type="EMBL" id="MBB1127403.1"/>
    </source>
</evidence>
<dbReference type="PANTHER" id="PTHR12526:SF600">
    <property type="entry name" value="GLYCOSYL TRANSFERASE GROUP 1"/>
    <property type="match status" value="1"/>
</dbReference>
<dbReference type="EMBL" id="JABVCQ010000065">
    <property type="protein sequence ID" value="MBB1127403.1"/>
    <property type="molecule type" value="Genomic_DNA"/>
</dbReference>
<dbReference type="NCBIfam" id="TIGR03087">
    <property type="entry name" value="stp1"/>
    <property type="match status" value="1"/>
</dbReference>
<dbReference type="Proteomes" id="UP000548632">
    <property type="component" value="Unassembled WGS sequence"/>
</dbReference>
<dbReference type="RefSeq" id="WP_182585022.1">
    <property type="nucleotide sequence ID" value="NZ_JABVCQ010000065.1"/>
</dbReference>
<evidence type="ECO:0000313" key="2">
    <source>
        <dbReference type="Proteomes" id="UP000548632"/>
    </source>
</evidence>
<dbReference type="CDD" id="cd03801">
    <property type="entry name" value="GT4_PimA-like"/>
    <property type="match status" value="1"/>
</dbReference>
<gene>
    <name evidence="1" type="ORF">HUK38_14435</name>
</gene>
<proteinExistence type="predicted"/>
<reference evidence="1 2" key="1">
    <citation type="journal article" date="2020" name="Arch. Microbiol.">
        <title>The genome sequence of the giant phototrophic gammaproteobacterium Thiospirillum jenense gives insight into its physiological properties and phylogenetic relationships.</title>
        <authorList>
            <person name="Imhoff J.F."/>
            <person name="Meyer T.E."/>
            <person name="Kyndt J.A."/>
        </authorList>
    </citation>
    <scope>NUCLEOTIDE SEQUENCE [LARGE SCALE GENOMIC DNA]</scope>
    <source>
        <strain evidence="1 2">DSM 216</strain>
    </source>
</reference>
<organism evidence="1 2">
    <name type="scientific">Thiospirillum jenense</name>
    <dbReference type="NCBI Taxonomy" id="1653858"/>
    <lineage>
        <taxon>Bacteria</taxon>
        <taxon>Pseudomonadati</taxon>
        <taxon>Pseudomonadota</taxon>
        <taxon>Gammaproteobacteria</taxon>
        <taxon>Chromatiales</taxon>
        <taxon>Chromatiaceae</taxon>
        <taxon>Thiospirillum</taxon>
    </lineage>
</organism>